<dbReference type="Proteomes" id="UP000244066">
    <property type="component" value="Unassembled WGS sequence"/>
</dbReference>
<dbReference type="EMBL" id="NDWU01000026">
    <property type="protein sequence ID" value="PUA31126.1"/>
    <property type="molecule type" value="Genomic_DNA"/>
</dbReference>
<organism evidence="1 2">
    <name type="scientific">Candidatus Terraquivivens tikiterensis</name>
    <dbReference type="NCBI Taxonomy" id="1980982"/>
    <lineage>
        <taxon>Archaea</taxon>
        <taxon>Nitrososphaerota</taxon>
        <taxon>Candidatus Wolframiiraptoraceae</taxon>
        <taxon>Candidatus Terraquivivens</taxon>
    </lineage>
</organism>
<comment type="caution">
    <text evidence="1">The sequence shown here is derived from an EMBL/GenBank/DDBJ whole genome shotgun (WGS) entry which is preliminary data.</text>
</comment>
<reference evidence="1 2" key="1">
    <citation type="submission" date="2017-04" db="EMBL/GenBank/DDBJ databases">
        <title>Draft Aigarchaeota genome from a New Zealand hot spring.</title>
        <authorList>
            <person name="Reysenbach A.-L."/>
            <person name="Donaho J.A."/>
            <person name="Gerhart J."/>
            <person name="Kelley J.F."/>
            <person name="Kouba K."/>
            <person name="Podar M."/>
            <person name="Stott M."/>
        </authorList>
    </citation>
    <scope>NUCLEOTIDE SEQUENCE [LARGE SCALE GENOMIC DNA]</scope>
    <source>
        <strain evidence="1">NZ13_MG1</strain>
    </source>
</reference>
<protein>
    <recommendedName>
        <fullName evidence="3">DUF2283 domain-containing protein</fullName>
    </recommendedName>
</protein>
<name>A0A2R7Y0Q7_9ARCH</name>
<evidence type="ECO:0008006" key="3">
    <source>
        <dbReference type="Google" id="ProtNLM"/>
    </source>
</evidence>
<accession>A0A2R7Y0Q7</accession>
<evidence type="ECO:0000313" key="2">
    <source>
        <dbReference type="Proteomes" id="UP000244066"/>
    </source>
</evidence>
<dbReference type="AlphaFoldDB" id="A0A2R7Y0Q7"/>
<sequence length="56" mass="6215">MTLSDEKPEYGEEIGEGIIIHYTSDGKPVEIEILDASRIITKSIQAIIETAKQRAI</sequence>
<gene>
    <name evidence="1" type="ORF">B9J98_07735</name>
</gene>
<proteinExistence type="predicted"/>
<evidence type="ECO:0000313" key="1">
    <source>
        <dbReference type="EMBL" id="PUA31126.1"/>
    </source>
</evidence>
<dbReference type="Pfam" id="PF10049">
    <property type="entry name" value="DUF2283"/>
    <property type="match status" value="1"/>
</dbReference>
<dbReference type="InterPro" id="IPR019270">
    <property type="entry name" value="DUF2283"/>
</dbReference>